<keyword evidence="1" id="KW-0812">Transmembrane</keyword>
<keyword evidence="1" id="KW-1133">Transmembrane helix</keyword>
<organism evidence="2 3">
    <name type="scientific">Vitis vinifera</name>
    <name type="common">Grape</name>
    <dbReference type="NCBI Taxonomy" id="29760"/>
    <lineage>
        <taxon>Eukaryota</taxon>
        <taxon>Viridiplantae</taxon>
        <taxon>Streptophyta</taxon>
        <taxon>Embryophyta</taxon>
        <taxon>Tracheophyta</taxon>
        <taxon>Spermatophyta</taxon>
        <taxon>Magnoliopsida</taxon>
        <taxon>eudicotyledons</taxon>
        <taxon>Gunneridae</taxon>
        <taxon>Pentapetalae</taxon>
        <taxon>rosids</taxon>
        <taxon>Vitales</taxon>
        <taxon>Vitaceae</taxon>
        <taxon>Viteae</taxon>
        <taxon>Vitis</taxon>
    </lineage>
</organism>
<evidence type="ECO:0000313" key="3">
    <source>
        <dbReference type="Proteomes" id="UP000288805"/>
    </source>
</evidence>
<protein>
    <submittedName>
        <fullName evidence="2">Uncharacterized protein</fullName>
    </submittedName>
</protein>
<dbReference type="Proteomes" id="UP000288805">
    <property type="component" value="Unassembled WGS sequence"/>
</dbReference>
<evidence type="ECO:0000256" key="1">
    <source>
        <dbReference type="SAM" id="Phobius"/>
    </source>
</evidence>
<gene>
    <name evidence="2" type="ORF">CK203_079839</name>
</gene>
<name>A0A438DHV3_VITVI</name>
<sequence length="158" mass="17678">MSSHGKESEAFVDLKLSQPMFQPTSTDEALMVEVARHLGLTSLSVSSFENQAASFSSLSGDCLFLKGRRCLWRIVSSSNLAAFSNWLGLLIVGFKAEILAFLSKMKARKEVRDREGGKKRKHTPSKFERKLKKLECFVNYKRTEGKQSANWEIAAVGT</sequence>
<evidence type="ECO:0000313" key="2">
    <source>
        <dbReference type="EMBL" id="RVW35052.1"/>
    </source>
</evidence>
<keyword evidence="1" id="KW-0472">Membrane</keyword>
<feature type="transmembrane region" description="Helical" evidence="1">
    <location>
        <begin position="83"/>
        <end position="102"/>
    </location>
</feature>
<dbReference type="AlphaFoldDB" id="A0A438DHV3"/>
<reference evidence="2 3" key="1">
    <citation type="journal article" date="2018" name="PLoS Genet.">
        <title>Population sequencing reveals clonal diversity and ancestral inbreeding in the grapevine cultivar Chardonnay.</title>
        <authorList>
            <person name="Roach M.J."/>
            <person name="Johnson D.L."/>
            <person name="Bohlmann J."/>
            <person name="van Vuuren H.J."/>
            <person name="Jones S.J."/>
            <person name="Pretorius I.S."/>
            <person name="Schmidt S.A."/>
            <person name="Borneman A.R."/>
        </authorList>
    </citation>
    <scope>NUCLEOTIDE SEQUENCE [LARGE SCALE GENOMIC DNA]</scope>
    <source>
        <strain evidence="3">cv. Chardonnay</strain>
        <tissue evidence="2">Leaf</tissue>
    </source>
</reference>
<proteinExistence type="predicted"/>
<accession>A0A438DHV3</accession>
<dbReference type="EMBL" id="QGNW01001615">
    <property type="protein sequence ID" value="RVW35052.1"/>
    <property type="molecule type" value="Genomic_DNA"/>
</dbReference>
<comment type="caution">
    <text evidence="2">The sequence shown here is derived from an EMBL/GenBank/DDBJ whole genome shotgun (WGS) entry which is preliminary data.</text>
</comment>